<evidence type="ECO:0000313" key="2">
    <source>
        <dbReference type="EMBL" id="KAL2469741.1"/>
    </source>
</evidence>
<organism evidence="3 4">
    <name type="scientific">Abeliophyllum distichum</name>
    <dbReference type="NCBI Taxonomy" id="126358"/>
    <lineage>
        <taxon>Eukaryota</taxon>
        <taxon>Viridiplantae</taxon>
        <taxon>Streptophyta</taxon>
        <taxon>Embryophyta</taxon>
        <taxon>Tracheophyta</taxon>
        <taxon>Spermatophyta</taxon>
        <taxon>Magnoliopsida</taxon>
        <taxon>eudicotyledons</taxon>
        <taxon>Gunneridae</taxon>
        <taxon>Pentapetalae</taxon>
        <taxon>asterids</taxon>
        <taxon>lamiids</taxon>
        <taxon>Lamiales</taxon>
        <taxon>Oleaceae</taxon>
        <taxon>Forsythieae</taxon>
        <taxon>Abeliophyllum</taxon>
    </lineage>
</organism>
<feature type="compositionally biased region" description="Low complexity" evidence="1">
    <location>
        <begin position="25"/>
        <end position="45"/>
    </location>
</feature>
<gene>
    <name evidence="3" type="ORF">Adt_33290</name>
    <name evidence="2" type="ORF">Adt_37877</name>
</gene>
<reference evidence="3" key="1">
    <citation type="submission" date="2024-07" db="EMBL/GenBank/DDBJ databases">
        <title>Two chromosome-level genome assemblies of Korean endemic species Abeliophyllum distichum and Forsythia ovata (Oleaceae).</title>
        <authorList>
            <person name="Mun J.H."/>
        </authorList>
    </citation>
    <scope>NUCLEOTIDE SEQUENCE</scope>
    <source>
        <strain evidence="3">KNKB198505000391</strain>
        <tissue evidence="3">Leaf</tissue>
    </source>
</reference>
<evidence type="ECO:0000256" key="1">
    <source>
        <dbReference type="SAM" id="MobiDB-lite"/>
    </source>
</evidence>
<comment type="caution">
    <text evidence="3">The sequence shown here is derived from an EMBL/GenBank/DDBJ whole genome shotgun (WGS) entry which is preliminary data.</text>
</comment>
<feature type="compositionally biased region" description="Basic and acidic residues" evidence="1">
    <location>
        <begin position="95"/>
        <end position="113"/>
    </location>
</feature>
<name>A0ABD1QZF3_9LAMI</name>
<feature type="region of interest" description="Disordered" evidence="1">
    <location>
        <begin position="19"/>
        <end position="45"/>
    </location>
</feature>
<reference evidence="4" key="2">
    <citation type="submission" date="2024-07" db="EMBL/GenBank/DDBJ databases">
        <title>Two chromosome-level genome assemblies of Korean endemic species Abeliophyllum distichum and Forsythia ovata (Oleaceae).</title>
        <authorList>
            <person name="Jang H."/>
        </authorList>
    </citation>
    <scope>NUCLEOTIDE SEQUENCE [LARGE SCALE GENOMIC DNA]</scope>
</reference>
<feature type="region of interest" description="Disordered" evidence="1">
    <location>
        <begin position="90"/>
        <end position="113"/>
    </location>
</feature>
<sequence>MEILEFSFMWGPGWRRNRSSIDGKSQVSSPMSNSSSSNNPILPLTSSPLSVVEKIPGSEAEIGYDMGHLVNSQGVAAQPPEPILPEAMKVGSESKPVDEELRKSRDSATNEEVKSRNSMLVLVKFRNSMLVRCGISEGTKV</sequence>
<dbReference type="EMBL" id="JBFOLK010000010">
    <property type="protein sequence ID" value="KAL2480324.1"/>
    <property type="molecule type" value="Genomic_DNA"/>
</dbReference>
<evidence type="ECO:0000313" key="4">
    <source>
        <dbReference type="Proteomes" id="UP001604336"/>
    </source>
</evidence>
<proteinExistence type="predicted"/>
<keyword evidence="4" id="KW-1185">Reference proteome</keyword>
<dbReference type="Proteomes" id="UP001604336">
    <property type="component" value="Unassembled WGS sequence"/>
</dbReference>
<accession>A0ABD1QZF3</accession>
<protein>
    <submittedName>
        <fullName evidence="3">Protein TIME FOR COFFEE</fullName>
    </submittedName>
</protein>
<dbReference type="AlphaFoldDB" id="A0ABD1QZF3"/>
<evidence type="ECO:0000313" key="3">
    <source>
        <dbReference type="EMBL" id="KAL2480324.1"/>
    </source>
</evidence>
<dbReference type="EMBL" id="JBFOLK010000012">
    <property type="protein sequence ID" value="KAL2469741.1"/>
    <property type="molecule type" value="Genomic_DNA"/>
</dbReference>